<dbReference type="InterPro" id="IPR013324">
    <property type="entry name" value="RNA_pol_sigma_r3/r4-like"/>
</dbReference>
<keyword evidence="5" id="KW-1185">Reference proteome</keyword>
<protein>
    <recommendedName>
        <fullName evidence="6">RNA polymerase sigma-70 domain-containing protein</fullName>
    </recommendedName>
</protein>
<organism evidence="4 5">
    <name type="scientific">Cinchona calisaya</name>
    <dbReference type="NCBI Taxonomy" id="153742"/>
    <lineage>
        <taxon>Eukaryota</taxon>
        <taxon>Viridiplantae</taxon>
        <taxon>Streptophyta</taxon>
        <taxon>Embryophyta</taxon>
        <taxon>Tracheophyta</taxon>
        <taxon>Spermatophyta</taxon>
        <taxon>Magnoliopsida</taxon>
        <taxon>eudicotyledons</taxon>
        <taxon>Gunneridae</taxon>
        <taxon>Pentapetalae</taxon>
        <taxon>asterids</taxon>
        <taxon>lamiids</taxon>
        <taxon>Gentianales</taxon>
        <taxon>Rubiaceae</taxon>
        <taxon>Cinchonoideae</taxon>
        <taxon>Cinchoneae</taxon>
        <taxon>Cinchona</taxon>
    </lineage>
</organism>
<evidence type="ECO:0000259" key="2">
    <source>
        <dbReference type="Pfam" id="PF04539"/>
    </source>
</evidence>
<sequence>MAFFKRLKKQRDVAFNKVFITLQKKKLHAGITVEKLEKSLFAARMPLSMQQSVWSDQDTTFQEVTADMAIEARHLSVEKQLMRIHMRNLLCILNPMERKTIRLRFGIGEGKQKSLSEICAVFGLSKERVQQLETRALYKLKQCLNTRGLNAYSDLLL</sequence>
<accession>A0ABD3ALA7</accession>
<dbReference type="AlphaFoldDB" id="A0ABD3ALA7"/>
<dbReference type="Pfam" id="PF04539">
    <property type="entry name" value="Sigma70_r3"/>
    <property type="match status" value="1"/>
</dbReference>
<evidence type="ECO:0000259" key="3">
    <source>
        <dbReference type="Pfam" id="PF04545"/>
    </source>
</evidence>
<dbReference type="InterPro" id="IPR036388">
    <property type="entry name" value="WH-like_DNA-bd_sf"/>
</dbReference>
<proteinExistence type="inferred from homology"/>
<dbReference type="Gene3D" id="1.10.10.10">
    <property type="entry name" value="Winged helix-like DNA-binding domain superfamily/Winged helix DNA-binding domain"/>
    <property type="match status" value="1"/>
</dbReference>
<gene>
    <name evidence="4" type="ORF">ACH5RR_005476</name>
</gene>
<evidence type="ECO:0008006" key="6">
    <source>
        <dbReference type="Google" id="ProtNLM"/>
    </source>
</evidence>
<dbReference type="Proteomes" id="UP001630127">
    <property type="component" value="Unassembled WGS sequence"/>
</dbReference>
<name>A0ABD3ALA7_9GENT</name>
<dbReference type="GO" id="GO:0016987">
    <property type="term" value="F:sigma factor activity"/>
    <property type="evidence" value="ECO:0007669"/>
    <property type="project" value="UniProtKB-ARBA"/>
</dbReference>
<reference evidence="4 5" key="1">
    <citation type="submission" date="2024-11" db="EMBL/GenBank/DDBJ databases">
        <title>A near-complete genome assembly of Cinchona calisaya.</title>
        <authorList>
            <person name="Lian D.C."/>
            <person name="Zhao X.W."/>
            <person name="Wei L."/>
        </authorList>
    </citation>
    <scope>NUCLEOTIDE SEQUENCE [LARGE SCALE GENOMIC DNA]</scope>
    <source>
        <tissue evidence="4">Nenye</tissue>
    </source>
</reference>
<comment type="similarity">
    <text evidence="1">Belongs to the sigma-70 factor family.</text>
</comment>
<dbReference type="PANTHER" id="PTHR30603">
    <property type="entry name" value="RNA POLYMERASE SIGMA FACTOR RPO"/>
    <property type="match status" value="1"/>
</dbReference>
<dbReference type="GO" id="GO:0071482">
    <property type="term" value="P:cellular response to light stimulus"/>
    <property type="evidence" value="ECO:0007669"/>
    <property type="project" value="UniProtKB-ARBA"/>
</dbReference>
<evidence type="ECO:0000313" key="5">
    <source>
        <dbReference type="Proteomes" id="UP001630127"/>
    </source>
</evidence>
<dbReference type="SUPFAM" id="SSF88659">
    <property type="entry name" value="Sigma3 and sigma4 domains of RNA polymerase sigma factors"/>
    <property type="match status" value="1"/>
</dbReference>
<dbReference type="InterPro" id="IPR050239">
    <property type="entry name" value="Sigma-70_RNA_pol_init_factors"/>
</dbReference>
<dbReference type="CDD" id="cd06171">
    <property type="entry name" value="Sigma70_r4"/>
    <property type="match status" value="1"/>
</dbReference>
<dbReference type="EMBL" id="JBJUIK010000003">
    <property type="protein sequence ID" value="KAL3531955.1"/>
    <property type="molecule type" value="Genomic_DNA"/>
</dbReference>
<dbReference type="Pfam" id="PF04545">
    <property type="entry name" value="Sigma70_r4"/>
    <property type="match status" value="1"/>
</dbReference>
<evidence type="ECO:0000256" key="1">
    <source>
        <dbReference type="ARBA" id="ARBA00007788"/>
    </source>
</evidence>
<feature type="domain" description="RNA polymerase sigma-70 region 3" evidence="2">
    <location>
        <begin position="29"/>
        <end position="71"/>
    </location>
</feature>
<dbReference type="PANTHER" id="PTHR30603:SF45">
    <property type="entry name" value="RNA POLYMERASE SIGMA FACTOR SIGF, CHLOROPLASTIC"/>
    <property type="match status" value="1"/>
</dbReference>
<dbReference type="PRINTS" id="PR00046">
    <property type="entry name" value="SIGMA70FCT"/>
</dbReference>
<comment type="caution">
    <text evidence="4">The sequence shown here is derived from an EMBL/GenBank/DDBJ whole genome shotgun (WGS) entry which is preliminary data.</text>
</comment>
<dbReference type="InterPro" id="IPR007624">
    <property type="entry name" value="RNA_pol_sigma70_r3"/>
</dbReference>
<dbReference type="InterPro" id="IPR000943">
    <property type="entry name" value="RNA_pol_sigma70"/>
</dbReference>
<feature type="domain" description="RNA polymerase sigma-70 region 4" evidence="3">
    <location>
        <begin position="92"/>
        <end position="142"/>
    </location>
</feature>
<evidence type="ECO:0000313" key="4">
    <source>
        <dbReference type="EMBL" id="KAL3531955.1"/>
    </source>
</evidence>
<dbReference type="InterPro" id="IPR007630">
    <property type="entry name" value="RNA_pol_sigma70_r4"/>
</dbReference>